<accession>A0A557SZE0</accession>
<name>A0A557SZE0_9ARCH</name>
<protein>
    <submittedName>
        <fullName evidence="2">Putative Beta-lactamase domain protein</fullName>
    </submittedName>
</protein>
<dbReference type="OrthoDB" id="9180at2157"/>
<dbReference type="AlphaFoldDB" id="A0A557SZE0"/>
<dbReference type="InterPro" id="IPR044528">
    <property type="entry name" value="POD-like_MBL-fold"/>
</dbReference>
<dbReference type="PANTHER" id="PTHR43084:SF7">
    <property type="entry name" value="BETA-LACTAMASE DOMAIN PROTEIN"/>
    <property type="match status" value="1"/>
</dbReference>
<gene>
    <name evidence="2" type="ORF">NARC_10384</name>
</gene>
<dbReference type="GO" id="GO:0006749">
    <property type="term" value="P:glutathione metabolic process"/>
    <property type="evidence" value="ECO:0007669"/>
    <property type="project" value="InterPro"/>
</dbReference>
<dbReference type="Proteomes" id="UP000315289">
    <property type="component" value="Unassembled WGS sequence"/>
</dbReference>
<organism evidence="2 3">
    <name type="scientific">Candidatus Nitrosocosmicus arcticus</name>
    <dbReference type="NCBI Taxonomy" id="2035267"/>
    <lineage>
        <taxon>Archaea</taxon>
        <taxon>Nitrososphaerota</taxon>
        <taxon>Nitrososphaeria</taxon>
        <taxon>Nitrososphaerales</taxon>
        <taxon>Nitrososphaeraceae</taxon>
        <taxon>Candidatus Nitrosocosmicus</taxon>
    </lineage>
</organism>
<dbReference type="SUPFAM" id="SSF52821">
    <property type="entry name" value="Rhodanese/Cell cycle control phosphatase"/>
    <property type="match status" value="1"/>
</dbReference>
<dbReference type="EMBL" id="VOAH01000001">
    <property type="protein sequence ID" value="TVP41978.1"/>
    <property type="molecule type" value="Genomic_DNA"/>
</dbReference>
<dbReference type="GO" id="GO:0070813">
    <property type="term" value="P:hydrogen sulfide metabolic process"/>
    <property type="evidence" value="ECO:0007669"/>
    <property type="project" value="TreeGrafter"/>
</dbReference>
<comment type="caution">
    <text evidence="2">The sequence shown here is derived from an EMBL/GenBank/DDBJ whole genome shotgun (WGS) entry which is preliminary data.</text>
</comment>
<keyword evidence="3" id="KW-1185">Reference proteome</keyword>
<dbReference type="CDD" id="cd00158">
    <property type="entry name" value="RHOD"/>
    <property type="match status" value="1"/>
</dbReference>
<dbReference type="InterPro" id="IPR001763">
    <property type="entry name" value="Rhodanese-like_dom"/>
</dbReference>
<evidence type="ECO:0000313" key="2">
    <source>
        <dbReference type="EMBL" id="TVP41978.1"/>
    </source>
</evidence>
<dbReference type="InterPro" id="IPR001279">
    <property type="entry name" value="Metallo-B-lactamas"/>
</dbReference>
<dbReference type="InterPro" id="IPR036873">
    <property type="entry name" value="Rhodanese-like_dom_sf"/>
</dbReference>
<dbReference type="SMART" id="SM00450">
    <property type="entry name" value="RHOD"/>
    <property type="match status" value="1"/>
</dbReference>
<dbReference type="Gene3D" id="3.60.15.10">
    <property type="entry name" value="Ribonuclease Z/Hydroxyacylglutathione hydrolase-like"/>
    <property type="match status" value="1"/>
</dbReference>
<dbReference type="SMART" id="SM00849">
    <property type="entry name" value="Lactamase_B"/>
    <property type="match status" value="1"/>
</dbReference>
<dbReference type="InterPro" id="IPR051682">
    <property type="entry name" value="Mito_Persulfide_Diox"/>
</dbReference>
<dbReference type="GO" id="GO:0050313">
    <property type="term" value="F:sulfur dioxygenase activity"/>
    <property type="evidence" value="ECO:0007669"/>
    <property type="project" value="InterPro"/>
</dbReference>
<dbReference type="Gene3D" id="3.40.250.10">
    <property type="entry name" value="Rhodanese-like domain"/>
    <property type="match status" value="1"/>
</dbReference>
<dbReference type="Pfam" id="PF00581">
    <property type="entry name" value="Rhodanese"/>
    <property type="match status" value="1"/>
</dbReference>
<evidence type="ECO:0000259" key="1">
    <source>
        <dbReference type="PROSITE" id="PS50206"/>
    </source>
</evidence>
<proteinExistence type="predicted"/>
<dbReference type="PROSITE" id="PS50206">
    <property type="entry name" value="RHODANESE_3"/>
    <property type="match status" value="1"/>
</dbReference>
<evidence type="ECO:0000313" key="3">
    <source>
        <dbReference type="Proteomes" id="UP000315289"/>
    </source>
</evidence>
<dbReference type="Pfam" id="PF00753">
    <property type="entry name" value="Lactamase_B"/>
    <property type="match status" value="1"/>
</dbReference>
<sequence length="424" mass="47626">MIKPMASSNVNNDVKNSLVIKPIELKKKMEKGDDIFILDVRSKQEHDLWTISYDKYPDSLVIPVDTLASIESLKQIPKNKEVITFCAHGQRSSMAAKTLSSLGYNVRTVEGGMAGWSKLYDVAQVNIDPNITLKIWQIRRILKGCMTYVIASTKAKKATIIDATCDIDTVISNLLQENELTVSRVLDTHMHADHLSGSVRVARKYGSEVAVNSFENYATQTITSEKDRPYRLILNGEKFELGDGFYLESIHTPGHTDGSMSFLLKIQDVIKTEEVNKQNTSDDNFAKNDDDNSDYYLFTGDTIFVNGVGRPDLHNKSQEYTNKLFHTYQNVIFSLPNKTIILPAHYSSGFEHEKPVLDSLGSIKQKLASIIDSENKFIDFVTSNIPPHPMNYEKIVYLNKNLTSCDIVNHADLEFGPNSCGIKA</sequence>
<reference evidence="2 3" key="1">
    <citation type="journal article" date="2019" name="Front. Microbiol.">
        <title>Ammonia Oxidation by the Arctic Terrestrial Thaumarchaeote Candidatus Nitrosocosmicus arcticus Is Stimulated by Increasing Temperatures.</title>
        <authorList>
            <person name="Alves R.J.E."/>
            <person name="Kerou M."/>
            <person name="Zappe A."/>
            <person name="Bittner R."/>
            <person name="Abby S.S."/>
            <person name="Schmidt H.A."/>
            <person name="Pfeifer K."/>
            <person name="Schleper C."/>
        </authorList>
    </citation>
    <scope>NUCLEOTIDE SEQUENCE [LARGE SCALE GENOMIC DNA]</scope>
    <source>
        <strain evidence="2 3">Kfb</strain>
    </source>
</reference>
<dbReference type="CDD" id="cd07724">
    <property type="entry name" value="POD-like_MBL-fold"/>
    <property type="match status" value="1"/>
</dbReference>
<feature type="domain" description="Rhodanese" evidence="1">
    <location>
        <begin position="31"/>
        <end position="125"/>
    </location>
</feature>
<dbReference type="InterPro" id="IPR036866">
    <property type="entry name" value="RibonucZ/Hydroxyglut_hydro"/>
</dbReference>
<dbReference type="SUPFAM" id="SSF56281">
    <property type="entry name" value="Metallo-hydrolase/oxidoreductase"/>
    <property type="match status" value="1"/>
</dbReference>
<dbReference type="PANTHER" id="PTHR43084">
    <property type="entry name" value="PERSULFIDE DIOXYGENASE ETHE1"/>
    <property type="match status" value="1"/>
</dbReference>